<feature type="transmembrane region" description="Helical" evidence="11">
    <location>
        <begin position="62"/>
        <end position="87"/>
    </location>
</feature>
<reference evidence="14 15" key="1">
    <citation type="submission" date="2020-07" db="EMBL/GenBank/DDBJ databases">
        <title>Characterization and genome sequencing of isolate MD1, a novel member within the family Lachnospiraceae.</title>
        <authorList>
            <person name="Rettenmaier R."/>
            <person name="Di Bello L."/>
            <person name="Zinser C."/>
            <person name="Scheitz K."/>
            <person name="Liebl W."/>
            <person name="Zverlov V."/>
        </authorList>
    </citation>
    <scope>NUCLEOTIDE SEQUENCE [LARGE SCALE GENOMIC DNA]</scope>
    <source>
        <strain evidence="14 15">MD1</strain>
    </source>
</reference>
<keyword evidence="7 9" id="KW-0129">CBS domain</keyword>
<dbReference type="InterPro" id="IPR046342">
    <property type="entry name" value="CBS_dom_sf"/>
</dbReference>
<comment type="caution">
    <text evidence="14">The sequence shown here is derived from an EMBL/GenBank/DDBJ whole genome shotgun (WGS) entry which is preliminary data.</text>
</comment>
<dbReference type="InterPro" id="IPR005170">
    <property type="entry name" value="Transptr-assoc_dom"/>
</dbReference>
<evidence type="ECO:0000256" key="3">
    <source>
        <dbReference type="ARBA" id="ARBA00022475"/>
    </source>
</evidence>
<evidence type="ECO:0000313" key="15">
    <source>
        <dbReference type="Proteomes" id="UP000574276"/>
    </source>
</evidence>
<evidence type="ECO:0000256" key="5">
    <source>
        <dbReference type="ARBA" id="ARBA00022737"/>
    </source>
</evidence>
<dbReference type="GO" id="GO:0005886">
    <property type="term" value="C:plasma membrane"/>
    <property type="evidence" value="ECO:0007669"/>
    <property type="project" value="UniProtKB-SubCell"/>
</dbReference>
<dbReference type="Gene3D" id="3.30.465.10">
    <property type="match status" value="1"/>
</dbReference>
<dbReference type="PROSITE" id="PS51371">
    <property type="entry name" value="CBS"/>
    <property type="match status" value="2"/>
</dbReference>
<dbReference type="Pfam" id="PF00571">
    <property type="entry name" value="CBS"/>
    <property type="match status" value="2"/>
</dbReference>
<evidence type="ECO:0000256" key="8">
    <source>
        <dbReference type="ARBA" id="ARBA00023136"/>
    </source>
</evidence>
<evidence type="ECO:0000256" key="6">
    <source>
        <dbReference type="ARBA" id="ARBA00022989"/>
    </source>
</evidence>
<feature type="transmembrane region" description="Helical" evidence="11">
    <location>
        <begin position="140"/>
        <end position="162"/>
    </location>
</feature>
<keyword evidence="5" id="KW-0677">Repeat</keyword>
<dbReference type="Pfam" id="PF01595">
    <property type="entry name" value="CNNM"/>
    <property type="match status" value="1"/>
</dbReference>
<sequence>MDNDNPISGIVSIILLIIVNAVVSGAKASLLHINENSVRKKAEAGHKRAGKLIKMLDKSANYLNVFDLLLSFTNISIGMIYFSRVLSGTETTLMKSNFFNAYSYLKPVYIIVTSIILVLITVLFGIVLPKKIAIKHAENTIYPMIGLIQLIGFVVYPFSWILEKTMNLLLRIVGIKPSELADSVTEEEILSIVNEGHEQGVFDAGEAEMISNIIELDDKEARDIMTYKKKIVAVNSEMSVEEALKFMLAEKYSRYPLYEGNRDNIIGILHMKDVISAYISEELRSKSLREIAREPYFVPDTQNINILFHDMQTKNIHMAIVIDEYGQTAGLVALEDFLEEIVGNINDEYDIDENMVIAADEHSITVNGSIRLEELSKDLEIELNNEDFDTLNGLLISLLDRIPGDGEQISLDYQEYHFDILETSNNMIQKVKISKLPEETTTEDGQEAEEPA</sequence>
<feature type="domain" description="CBS" evidence="12">
    <location>
        <begin position="291"/>
        <end position="348"/>
    </location>
</feature>
<dbReference type="Pfam" id="PF03471">
    <property type="entry name" value="CorC_HlyC"/>
    <property type="match status" value="1"/>
</dbReference>
<protein>
    <submittedName>
        <fullName evidence="14">HlyC/CorC family transporter</fullName>
    </submittedName>
</protein>
<feature type="transmembrane region" description="Helical" evidence="11">
    <location>
        <begin position="6"/>
        <end position="31"/>
    </location>
</feature>
<dbReference type="RefSeq" id="WP_228352317.1">
    <property type="nucleotide sequence ID" value="NZ_JACEGA010000001.1"/>
</dbReference>
<dbReference type="AlphaFoldDB" id="A0A839JZH5"/>
<dbReference type="FunFam" id="3.10.580.10:FF:000002">
    <property type="entry name" value="Magnesium/cobalt efflux protein CorC"/>
    <property type="match status" value="1"/>
</dbReference>
<evidence type="ECO:0000256" key="11">
    <source>
        <dbReference type="SAM" id="Phobius"/>
    </source>
</evidence>
<keyword evidence="15" id="KW-1185">Reference proteome</keyword>
<feature type="transmembrane region" description="Helical" evidence="11">
    <location>
        <begin position="107"/>
        <end position="128"/>
    </location>
</feature>
<keyword evidence="8 10" id="KW-0472">Membrane</keyword>
<dbReference type="InterPro" id="IPR051676">
    <property type="entry name" value="UPF0053_domain"/>
</dbReference>
<comment type="subcellular location">
    <subcellularLocation>
        <location evidence="1">Cell membrane</location>
        <topology evidence="1">Multi-pass membrane protein</topology>
    </subcellularLocation>
</comment>
<evidence type="ECO:0000259" key="12">
    <source>
        <dbReference type="PROSITE" id="PS51371"/>
    </source>
</evidence>
<dbReference type="SMART" id="SM01091">
    <property type="entry name" value="CorC_HlyC"/>
    <property type="match status" value="1"/>
</dbReference>
<evidence type="ECO:0000259" key="13">
    <source>
        <dbReference type="PROSITE" id="PS51846"/>
    </source>
</evidence>
<dbReference type="Proteomes" id="UP000574276">
    <property type="component" value="Unassembled WGS sequence"/>
</dbReference>
<dbReference type="InterPro" id="IPR016169">
    <property type="entry name" value="FAD-bd_PCMH_sub2"/>
</dbReference>
<keyword evidence="4 10" id="KW-0812">Transmembrane</keyword>
<keyword evidence="3" id="KW-1003">Cell membrane</keyword>
<feature type="domain" description="CBS" evidence="12">
    <location>
        <begin position="225"/>
        <end position="285"/>
    </location>
</feature>
<evidence type="ECO:0000256" key="9">
    <source>
        <dbReference type="PROSITE-ProRule" id="PRU00703"/>
    </source>
</evidence>
<comment type="similarity">
    <text evidence="2">Belongs to the UPF0053 family.</text>
</comment>
<dbReference type="CDD" id="cd04590">
    <property type="entry name" value="CBS_pair_CorC_HlyC_assoc"/>
    <property type="match status" value="1"/>
</dbReference>
<evidence type="ECO:0000313" key="14">
    <source>
        <dbReference type="EMBL" id="MBB2182607.1"/>
    </source>
</evidence>
<dbReference type="GO" id="GO:0050660">
    <property type="term" value="F:flavin adenine dinucleotide binding"/>
    <property type="evidence" value="ECO:0007669"/>
    <property type="project" value="InterPro"/>
</dbReference>
<name>A0A839JZH5_9FIRM</name>
<dbReference type="InterPro" id="IPR002550">
    <property type="entry name" value="CNNM"/>
</dbReference>
<dbReference type="Gene3D" id="3.10.580.10">
    <property type="entry name" value="CBS-domain"/>
    <property type="match status" value="1"/>
</dbReference>
<dbReference type="EMBL" id="JACEGA010000001">
    <property type="protein sequence ID" value="MBB2182607.1"/>
    <property type="molecule type" value="Genomic_DNA"/>
</dbReference>
<dbReference type="SMART" id="SM00116">
    <property type="entry name" value="CBS"/>
    <property type="match status" value="2"/>
</dbReference>
<dbReference type="InterPro" id="IPR000644">
    <property type="entry name" value="CBS_dom"/>
</dbReference>
<dbReference type="SUPFAM" id="SSF56176">
    <property type="entry name" value="FAD-binding/transporter-associated domain-like"/>
    <property type="match status" value="1"/>
</dbReference>
<evidence type="ECO:0000256" key="2">
    <source>
        <dbReference type="ARBA" id="ARBA00006337"/>
    </source>
</evidence>
<dbReference type="PANTHER" id="PTHR43099:SF2">
    <property type="entry name" value="UPF0053 PROTEIN YRKA"/>
    <property type="match status" value="1"/>
</dbReference>
<evidence type="ECO:0000256" key="10">
    <source>
        <dbReference type="PROSITE-ProRule" id="PRU01193"/>
    </source>
</evidence>
<accession>A0A839JZH5</accession>
<organism evidence="14 15">
    <name type="scientific">Variimorphobacter saccharofermentans</name>
    <dbReference type="NCBI Taxonomy" id="2755051"/>
    <lineage>
        <taxon>Bacteria</taxon>
        <taxon>Bacillati</taxon>
        <taxon>Bacillota</taxon>
        <taxon>Clostridia</taxon>
        <taxon>Lachnospirales</taxon>
        <taxon>Lachnospiraceae</taxon>
        <taxon>Variimorphobacter</taxon>
    </lineage>
</organism>
<evidence type="ECO:0000256" key="1">
    <source>
        <dbReference type="ARBA" id="ARBA00004651"/>
    </source>
</evidence>
<dbReference type="InterPro" id="IPR044751">
    <property type="entry name" value="Ion_transp-like_CBS"/>
</dbReference>
<dbReference type="PANTHER" id="PTHR43099">
    <property type="entry name" value="UPF0053 PROTEIN YRKA"/>
    <property type="match status" value="1"/>
</dbReference>
<proteinExistence type="inferred from homology"/>
<dbReference type="SUPFAM" id="SSF54631">
    <property type="entry name" value="CBS-domain pair"/>
    <property type="match status" value="1"/>
</dbReference>
<dbReference type="InterPro" id="IPR036318">
    <property type="entry name" value="FAD-bd_PCMH-like_sf"/>
</dbReference>
<gene>
    <name evidence="14" type="ORF">H0486_06940</name>
</gene>
<dbReference type="PROSITE" id="PS51846">
    <property type="entry name" value="CNNM"/>
    <property type="match status" value="1"/>
</dbReference>
<evidence type="ECO:0000256" key="7">
    <source>
        <dbReference type="ARBA" id="ARBA00023122"/>
    </source>
</evidence>
<keyword evidence="6 10" id="KW-1133">Transmembrane helix</keyword>
<evidence type="ECO:0000256" key="4">
    <source>
        <dbReference type="ARBA" id="ARBA00022692"/>
    </source>
</evidence>
<feature type="domain" description="CNNM transmembrane" evidence="13">
    <location>
        <begin position="2"/>
        <end position="206"/>
    </location>
</feature>